<dbReference type="SUPFAM" id="SSF54106">
    <property type="entry name" value="LysM domain"/>
    <property type="match status" value="1"/>
</dbReference>
<dbReference type="CDD" id="cd14667">
    <property type="entry name" value="3D_containing_proteins"/>
    <property type="match status" value="1"/>
</dbReference>
<evidence type="ECO:0000259" key="3">
    <source>
        <dbReference type="PROSITE" id="PS51782"/>
    </source>
</evidence>
<dbReference type="InterPro" id="IPR036908">
    <property type="entry name" value="RlpA-like_sf"/>
</dbReference>
<sequence length="227" mass="24506">MMDSKNLSFYEVIIMAVKRWMMATACATGLMGIACTQGWISDWAGMAEARDESRTVTVEKGDTAYRIAKENGTDVKTLAELNRLTDPSLIRVGQKLKLPVQTGEERKGTRGKVSRGETVPAMARGRSMGDFTLTAYTAGPESTGKKPGDSAYGITSSGAKVADGVTIAVDPEVIPIGSRVYIEGIGYRVAQDTGGAIKGKRIDVYISDLEQARQFGVKKDMRVELIQ</sequence>
<dbReference type="Pfam" id="PF06725">
    <property type="entry name" value="3D"/>
    <property type="match status" value="1"/>
</dbReference>
<protein>
    <submittedName>
        <fullName evidence="4">3D domain-containing protein</fullName>
    </submittedName>
</protein>
<dbReference type="Pfam" id="PF01476">
    <property type="entry name" value="LysM"/>
    <property type="match status" value="1"/>
</dbReference>
<dbReference type="PANTHER" id="PTHR39160:SF4">
    <property type="entry name" value="RESUSCITATION-PROMOTING FACTOR RPFB"/>
    <property type="match status" value="1"/>
</dbReference>
<dbReference type="CDD" id="cd00118">
    <property type="entry name" value="LysM"/>
    <property type="match status" value="1"/>
</dbReference>
<accession>A0ABV8JL17</accession>
<evidence type="ECO:0000313" key="4">
    <source>
        <dbReference type="EMBL" id="MFC4077663.1"/>
    </source>
</evidence>
<dbReference type="PROSITE" id="PS51257">
    <property type="entry name" value="PROKAR_LIPOPROTEIN"/>
    <property type="match status" value="1"/>
</dbReference>
<feature type="domain" description="LysM" evidence="3">
    <location>
        <begin position="54"/>
        <end position="98"/>
    </location>
</feature>
<dbReference type="Gene3D" id="2.40.40.10">
    <property type="entry name" value="RlpA-like domain"/>
    <property type="match status" value="1"/>
</dbReference>
<keyword evidence="5" id="KW-1185">Reference proteome</keyword>
<dbReference type="EMBL" id="JBHSAP010000015">
    <property type="protein sequence ID" value="MFC4077663.1"/>
    <property type="molecule type" value="Genomic_DNA"/>
</dbReference>
<keyword evidence="1" id="KW-0732">Signal</keyword>
<dbReference type="InterPro" id="IPR051933">
    <property type="entry name" value="Resuscitation_pf_RpfB"/>
</dbReference>
<dbReference type="InterPro" id="IPR010611">
    <property type="entry name" value="3D_dom"/>
</dbReference>
<dbReference type="PANTHER" id="PTHR39160">
    <property type="entry name" value="CELL WALL-BINDING PROTEIN YOCH"/>
    <property type="match status" value="1"/>
</dbReference>
<dbReference type="PROSITE" id="PS51782">
    <property type="entry name" value="LYSM"/>
    <property type="match status" value="1"/>
</dbReference>
<dbReference type="Gene3D" id="3.10.350.10">
    <property type="entry name" value="LysM domain"/>
    <property type="match status" value="1"/>
</dbReference>
<evidence type="ECO:0000256" key="1">
    <source>
        <dbReference type="ARBA" id="ARBA00022729"/>
    </source>
</evidence>
<dbReference type="InterPro" id="IPR036779">
    <property type="entry name" value="LysM_dom_sf"/>
</dbReference>
<proteinExistence type="predicted"/>
<dbReference type="SMART" id="SM00257">
    <property type="entry name" value="LysM"/>
    <property type="match status" value="1"/>
</dbReference>
<evidence type="ECO:0000313" key="5">
    <source>
        <dbReference type="Proteomes" id="UP001595843"/>
    </source>
</evidence>
<evidence type="ECO:0000256" key="2">
    <source>
        <dbReference type="SAM" id="MobiDB-lite"/>
    </source>
</evidence>
<dbReference type="Proteomes" id="UP001595843">
    <property type="component" value="Unassembled WGS sequence"/>
</dbReference>
<organism evidence="4 5">
    <name type="scientific">Salinithrix halophila</name>
    <dbReference type="NCBI Taxonomy" id="1485204"/>
    <lineage>
        <taxon>Bacteria</taxon>
        <taxon>Bacillati</taxon>
        <taxon>Bacillota</taxon>
        <taxon>Bacilli</taxon>
        <taxon>Bacillales</taxon>
        <taxon>Thermoactinomycetaceae</taxon>
        <taxon>Salinithrix</taxon>
    </lineage>
</organism>
<comment type="caution">
    <text evidence="4">The sequence shown here is derived from an EMBL/GenBank/DDBJ whole genome shotgun (WGS) entry which is preliminary data.</text>
</comment>
<dbReference type="InterPro" id="IPR059180">
    <property type="entry name" value="3D_YorM"/>
</dbReference>
<reference evidence="5" key="1">
    <citation type="journal article" date="2019" name="Int. J. Syst. Evol. Microbiol.">
        <title>The Global Catalogue of Microorganisms (GCM) 10K type strain sequencing project: providing services to taxonomists for standard genome sequencing and annotation.</title>
        <authorList>
            <consortium name="The Broad Institute Genomics Platform"/>
            <consortium name="The Broad Institute Genome Sequencing Center for Infectious Disease"/>
            <person name="Wu L."/>
            <person name="Ma J."/>
        </authorList>
    </citation>
    <scope>NUCLEOTIDE SEQUENCE [LARGE SCALE GENOMIC DNA]</scope>
    <source>
        <strain evidence="5">IBRC-M 10813</strain>
    </source>
</reference>
<name>A0ABV8JL17_9BACL</name>
<dbReference type="InterPro" id="IPR018392">
    <property type="entry name" value="LysM"/>
</dbReference>
<dbReference type="SUPFAM" id="SSF50685">
    <property type="entry name" value="Barwin-like endoglucanases"/>
    <property type="match status" value="1"/>
</dbReference>
<feature type="region of interest" description="Disordered" evidence="2">
    <location>
        <begin position="102"/>
        <end position="121"/>
    </location>
</feature>
<gene>
    <name evidence="4" type="ORF">ACFOUO_12725</name>
</gene>